<feature type="compositionally biased region" description="Basic and acidic residues" evidence="1">
    <location>
        <begin position="8"/>
        <end position="21"/>
    </location>
</feature>
<evidence type="ECO:0000313" key="2">
    <source>
        <dbReference type="EMBL" id="GIX89261.1"/>
    </source>
</evidence>
<dbReference type="Proteomes" id="UP001054945">
    <property type="component" value="Unassembled WGS sequence"/>
</dbReference>
<name>A0AAV4P0G0_CAEEX</name>
<sequence length="189" mass="20951">MKCSNRMEPIKEQKNDEREEPFSEDDVPSCPPVSPIVEELESYITGFEKMEPVVITETERWTSTSSSSLSSSNQSTFKRAESDVESLEELEAGRKHKKIKLEEIAPGSNLPGTSISSSSVCKSIESDVKGLEVPKSGKKRKRKTKCSSVLPLTTIPSSMRNTSEASSVHEHKTESDEESLEDLKSGRKL</sequence>
<reference evidence="2 3" key="1">
    <citation type="submission" date="2021-06" db="EMBL/GenBank/DDBJ databases">
        <title>Caerostris extrusa draft genome.</title>
        <authorList>
            <person name="Kono N."/>
            <person name="Arakawa K."/>
        </authorList>
    </citation>
    <scope>NUCLEOTIDE SEQUENCE [LARGE SCALE GENOMIC DNA]</scope>
</reference>
<feature type="region of interest" description="Disordered" evidence="1">
    <location>
        <begin position="1"/>
        <end position="34"/>
    </location>
</feature>
<accession>A0AAV4P0G0</accession>
<gene>
    <name evidence="2" type="ORF">CEXT_230971</name>
</gene>
<feature type="region of interest" description="Disordered" evidence="1">
    <location>
        <begin position="126"/>
        <end position="189"/>
    </location>
</feature>
<feature type="compositionally biased region" description="Low complexity" evidence="1">
    <location>
        <begin position="62"/>
        <end position="76"/>
    </location>
</feature>
<comment type="caution">
    <text evidence="2">The sequence shown here is derived from an EMBL/GenBank/DDBJ whole genome shotgun (WGS) entry which is preliminary data.</text>
</comment>
<feature type="region of interest" description="Disordered" evidence="1">
    <location>
        <begin position="58"/>
        <end position="89"/>
    </location>
</feature>
<feature type="compositionally biased region" description="Polar residues" evidence="1">
    <location>
        <begin position="150"/>
        <end position="166"/>
    </location>
</feature>
<feature type="compositionally biased region" description="Basic residues" evidence="1">
    <location>
        <begin position="136"/>
        <end position="145"/>
    </location>
</feature>
<protein>
    <submittedName>
        <fullName evidence="2">Uncharacterized protein</fullName>
    </submittedName>
</protein>
<proteinExistence type="predicted"/>
<feature type="non-terminal residue" evidence="2">
    <location>
        <position position="189"/>
    </location>
</feature>
<dbReference type="EMBL" id="BPLR01003843">
    <property type="protein sequence ID" value="GIX89261.1"/>
    <property type="molecule type" value="Genomic_DNA"/>
</dbReference>
<organism evidence="2 3">
    <name type="scientific">Caerostris extrusa</name>
    <name type="common">Bark spider</name>
    <name type="synonym">Caerostris bankana</name>
    <dbReference type="NCBI Taxonomy" id="172846"/>
    <lineage>
        <taxon>Eukaryota</taxon>
        <taxon>Metazoa</taxon>
        <taxon>Ecdysozoa</taxon>
        <taxon>Arthropoda</taxon>
        <taxon>Chelicerata</taxon>
        <taxon>Arachnida</taxon>
        <taxon>Araneae</taxon>
        <taxon>Araneomorphae</taxon>
        <taxon>Entelegynae</taxon>
        <taxon>Araneoidea</taxon>
        <taxon>Araneidae</taxon>
        <taxon>Caerostris</taxon>
    </lineage>
</organism>
<evidence type="ECO:0000256" key="1">
    <source>
        <dbReference type="SAM" id="MobiDB-lite"/>
    </source>
</evidence>
<keyword evidence="3" id="KW-1185">Reference proteome</keyword>
<evidence type="ECO:0000313" key="3">
    <source>
        <dbReference type="Proteomes" id="UP001054945"/>
    </source>
</evidence>
<dbReference type="AlphaFoldDB" id="A0AAV4P0G0"/>